<dbReference type="PROSITE" id="PS51981">
    <property type="entry name" value="ZF_RZ"/>
    <property type="match status" value="1"/>
</dbReference>
<dbReference type="GO" id="GO:0004386">
    <property type="term" value="F:helicase activity"/>
    <property type="evidence" value="ECO:0007669"/>
    <property type="project" value="InterPro"/>
</dbReference>
<evidence type="ECO:0000256" key="3">
    <source>
        <dbReference type="ARBA" id="ARBA00022723"/>
    </source>
</evidence>
<evidence type="ECO:0000256" key="2">
    <source>
        <dbReference type="ARBA" id="ARBA00022490"/>
    </source>
</evidence>
<dbReference type="CDD" id="cd18808">
    <property type="entry name" value="SF1_C_Upf1"/>
    <property type="match status" value="1"/>
</dbReference>
<feature type="compositionally biased region" description="Gly residues" evidence="8">
    <location>
        <begin position="43"/>
        <end position="74"/>
    </location>
</feature>
<dbReference type="Ensembl" id="ENSSANT00000106578.1">
    <property type="protein sequence ID" value="ENSSANP00000100398.1"/>
    <property type="gene ID" value="ENSSANG00000049326.1"/>
</dbReference>
<dbReference type="CDD" id="cd17936">
    <property type="entry name" value="EEXXEc_NFX1"/>
    <property type="match status" value="1"/>
</dbReference>
<sequence length="2000" mass="226662">MVNPRGGGQQRGRGGFSGPQRRDGSVPGQRQASRSPNQSRGSSRGGRGEGGGGRGGRGGGGGEGRGGRGGGGGEGRGRDHQQASGSTNSQWERWPDEKAQGARGGGGGDGRGRGQRREEYRQHHQGKPSWNAVHRPVIRGGHSRGFGRPVYGLMQQNLLNYLLPAPLNLSNRPENTGHQQASRSMTDLRVGPQGEEPQRGRVEAQRGRGGNGRGRGRGRGRDGTPEVRKLGYKMLEGLLEREASEVAITLSSSTGLKNLLDDSTMRSDLVQLVCQVLCKAFGSRIDRKIVLHLARIVKDSTFFRNILPYHVTGMMSDYVQARREQYPQHLSNIINLLSEVLNMFPQSSIQSVSMLVALLKPTVNQLRATGVDILPSTDEDLERVQGLVDHLQEKSREGTLRSDNYSFLAADEDAPPGEEDFRMMSIYPTIEEFHLDQKPFLRPNIMSQSFPNTRIYLDTHFRLLREDFVRPLREGVKEILRNQHRETIDGIPMKKRRFDDIRVYFDTRLVLPLCTPTGIAYKVQFDPQPLQFVRWENSKRLIYGSLVCLSMDNFETFLFATVADRDPTLLRKGQVHLCFSSESRVRLARIQPSDSFLMVETTAYFEAYRYVLEGLQEQDENDVPFQRYIVECNTDVDPPAYLRVEGRSYDLSSIMAEGQEKIPPFNPLTPHAWPDEEKVGLDESQLQALKLALTNEVAIIQGPPGTGKTHVGLKIAQALLNNHEAWSNNCPMLVVCYTNHALDQFLEGIHGFLKRGIVRVGGRSNSETLKPFGLRELTRASNFRKNLPQHLRRAHHEIYTQMEAAEELLKRQSAQLECSLRGVLREDFLERYMSPQHWDSLCLQPVMDGFESVGRKKTSMIAEWLGIGFSVFLQGPQLTEMADEDGPQLNDEELIDIDEEADLIQAERIVVDAEHGDKDWKKLKQDQKNIADMAELMLAMNLNDPEPQEAAQNRAQAQSQADQEEWQMQGHQKKKMKQMAKKELRKTSAMSEQQERQTRNVWILNLKDRWRLYRLWVLRYRTDLCTKALTSEQVYQDAAERLNEIRRREDLCVLRQARVVGMTTTGAAKYRQALQELQPRLVIVEEAAEVLEAHTITTLSKACQHLILIGDHQQLRPSATVYDLAKNFNLEVSMFERLVRVNFPFVRLNYQHRMRPSIARLLTPHIYETLENHPSVLEYDNVKGVLTNLFFVDHGQFEEEIKDGRSHQNPHEAQFVVALCRYLLLQDYKPSQITILTTYTGQLHCLRKLMPSPNFSGVKVHVVDKYQGEENDIIILSLVRSNLQRRVGFLNISNRVCVALSRSKMGLFCIGNMDMLSSVTLWSNILHTLRESGQVGRALTLSCQNHPDKQILASCSDDFRGAPEGGCDQPCQFRLDCGHVCTRMCHPYDVEHKEYKCMKDCQKVLCELKHKCTRRCYKECGECQVLLDKIIPSCQHSQKVPCHLDPEKFVCQERCQKTLPCGHPCKAACGESCTAQCKVRVQMQLKCGHVQEEPCFISRDHKREPNCKTKCGTTLECGHPCPGTCHGCLQGRLHKACTHKCQQTLVCSHQCREPCVRDCPPCSVRCENRCVHSVCMKTCGQTCAPCNEPCEWQCPHHSCTKLCHEPCDRPPCSVPCNNTLPCGHRCIGLCGDPCPNKCRICHKDEVTEIFFGNEDDPDACFIQLEDCKHMFEATGMDQYMNLDEDQGAELDQRAIRLKDCPRCRTPIRRNLRYGTHINRSLAAIEMVKEKINGMPDVIKQQQEVFSLQLRGKKNLRKHLAQEFAFLKEKFETKDLSLQQLRHLENLMTYLESVGKLKAMQAEHMTPLLDQLQAFSSKVEEVLRFLLHPTQRLSDQQIADLERELKRLSYLAELNVRCGMSLAKSVVYGTEVLQLREILEDMLPFSEGLERRVKQMFTDLDTKLPRSGLGITDEERVMILKAIGLNKGHWYKCLNGHVYAIGECGGAVQQSKCPECNAAIGGTNHNLIQGNAVATEMDGAEHAAWSDAANMANFDLQNIDD</sequence>
<evidence type="ECO:0000259" key="9">
    <source>
        <dbReference type="PROSITE" id="PS51981"/>
    </source>
</evidence>
<feature type="compositionally biased region" description="Polar residues" evidence="8">
    <location>
        <begin position="28"/>
        <end position="38"/>
    </location>
</feature>
<keyword evidence="2" id="KW-0963">Cytoplasm</keyword>
<dbReference type="InterPro" id="IPR000967">
    <property type="entry name" value="Znf_NFX1"/>
</dbReference>
<dbReference type="OrthoDB" id="2423195at2759"/>
<evidence type="ECO:0000256" key="4">
    <source>
        <dbReference type="ARBA" id="ARBA00022737"/>
    </source>
</evidence>
<keyword evidence="11" id="KW-1185">Reference proteome</keyword>
<name>A0A671SUY0_9TELE</name>
<dbReference type="PANTHER" id="PTHR10887">
    <property type="entry name" value="DNA2/NAM7 HELICASE FAMILY"/>
    <property type="match status" value="1"/>
</dbReference>
<dbReference type="GO" id="GO:0031380">
    <property type="term" value="C:nuclear RNA-directed RNA polymerase complex"/>
    <property type="evidence" value="ECO:0007669"/>
    <property type="project" value="TreeGrafter"/>
</dbReference>
<keyword evidence="3" id="KW-0479">Metal-binding</keyword>
<feature type="compositionally biased region" description="Polar residues" evidence="8">
    <location>
        <begin position="172"/>
        <end position="185"/>
    </location>
</feature>
<dbReference type="RefSeq" id="XP_016333042.1">
    <property type="nucleotide sequence ID" value="XM_016477556.1"/>
</dbReference>
<dbReference type="InterPro" id="IPR046439">
    <property type="entry name" value="ZF_RZ_dom"/>
</dbReference>
<evidence type="ECO:0000256" key="8">
    <source>
        <dbReference type="SAM" id="MobiDB-lite"/>
    </source>
</evidence>
<dbReference type="GO" id="GO:0002376">
    <property type="term" value="P:immune system process"/>
    <property type="evidence" value="ECO:0007669"/>
    <property type="project" value="UniProtKB-KW"/>
</dbReference>
<evidence type="ECO:0000256" key="5">
    <source>
        <dbReference type="ARBA" id="ARBA00022771"/>
    </source>
</evidence>
<reference evidence="10" key="1">
    <citation type="submission" date="2025-08" db="UniProtKB">
        <authorList>
            <consortium name="Ensembl"/>
        </authorList>
    </citation>
    <scope>IDENTIFICATION</scope>
</reference>
<dbReference type="InterPro" id="IPR027417">
    <property type="entry name" value="P-loop_NTPase"/>
</dbReference>
<evidence type="ECO:0000313" key="11">
    <source>
        <dbReference type="Proteomes" id="UP000472260"/>
    </source>
</evidence>
<feature type="compositionally biased region" description="Basic and acidic residues" evidence="8">
    <location>
        <begin position="110"/>
        <end position="122"/>
    </location>
</feature>
<dbReference type="Gene3D" id="3.40.50.300">
    <property type="entry name" value="P-loop containing nucleotide triphosphate hydrolases"/>
    <property type="match status" value="3"/>
</dbReference>
<evidence type="ECO:0000256" key="7">
    <source>
        <dbReference type="ARBA" id="ARBA00022859"/>
    </source>
</evidence>
<dbReference type="Proteomes" id="UP000472260">
    <property type="component" value="Unassembled WGS sequence"/>
</dbReference>
<dbReference type="PANTHER" id="PTHR10887:SF341">
    <property type="entry name" value="NFX1-TYPE ZINC FINGER-CONTAINING PROTEIN 1"/>
    <property type="match status" value="1"/>
</dbReference>
<dbReference type="FunFam" id="3.40.50.300:FF:000742">
    <property type="entry name" value="NFX1-type zinc finger-containing protein 1"/>
    <property type="match status" value="1"/>
</dbReference>
<dbReference type="GO" id="GO:0031048">
    <property type="term" value="P:regulatory ncRNA-mediated heterochromatin formation"/>
    <property type="evidence" value="ECO:0007669"/>
    <property type="project" value="TreeGrafter"/>
</dbReference>
<gene>
    <name evidence="10" type="primary">LOC107681288</name>
</gene>
<dbReference type="Pfam" id="PF25396">
    <property type="entry name" value="ZNFX1"/>
    <property type="match status" value="1"/>
</dbReference>
<dbReference type="GeneID" id="107681288"/>
<dbReference type="SUPFAM" id="SSF52540">
    <property type="entry name" value="P-loop containing nucleoside triphosphate hydrolases"/>
    <property type="match status" value="1"/>
</dbReference>
<feature type="region of interest" description="Disordered" evidence="8">
    <location>
        <begin position="170"/>
        <end position="226"/>
    </location>
</feature>
<dbReference type="GO" id="GO:0008270">
    <property type="term" value="F:zinc ion binding"/>
    <property type="evidence" value="ECO:0007669"/>
    <property type="project" value="UniProtKB-KW"/>
</dbReference>
<feature type="region of interest" description="Disordered" evidence="8">
    <location>
        <begin position="947"/>
        <end position="974"/>
    </location>
</feature>
<proteinExistence type="predicted"/>
<accession>A0A671SUY0</accession>
<dbReference type="FunFam" id="3.40.50.300:FF:001140">
    <property type="entry name" value="Zinc finger NFX1-type containing 1"/>
    <property type="match status" value="1"/>
</dbReference>
<dbReference type="SMART" id="SM00438">
    <property type="entry name" value="ZnF_NFX"/>
    <property type="match status" value="6"/>
</dbReference>
<dbReference type="InterPro" id="IPR045055">
    <property type="entry name" value="DNA2/NAM7-like"/>
</dbReference>
<feature type="compositionally biased region" description="Polar residues" evidence="8">
    <location>
        <begin position="82"/>
        <end position="91"/>
    </location>
</feature>
<dbReference type="InterPro" id="IPR041679">
    <property type="entry name" value="DNA2/NAM7-like_C"/>
</dbReference>
<feature type="compositionally biased region" description="Basic and acidic residues" evidence="8">
    <location>
        <begin position="196"/>
        <end position="206"/>
    </location>
</feature>
<feature type="compositionally biased region" description="Low complexity" evidence="8">
    <location>
        <begin position="948"/>
        <end position="961"/>
    </location>
</feature>
<keyword evidence="6" id="KW-0862">Zinc</keyword>
<comment type="subcellular location">
    <subcellularLocation>
        <location evidence="1">Cytoplasm</location>
    </subcellularLocation>
</comment>
<evidence type="ECO:0000313" key="10">
    <source>
        <dbReference type="Ensembl" id="ENSSANP00000100398.1"/>
    </source>
</evidence>
<protein>
    <submittedName>
        <fullName evidence="10">NFX1-type zinc finger-containing protein 1-like</fullName>
    </submittedName>
</protein>
<dbReference type="Pfam" id="PF13086">
    <property type="entry name" value="AAA_11"/>
    <property type="match status" value="1"/>
</dbReference>
<feature type="compositionally biased region" description="Gly residues" evidence="8">
    <location>
        <begin position="1"/>
        <end position="17"/>
    </location>
</feature>
<dbReference type="Pfam" id="PF20173">
    <property type="entry name" value="ZnF_RZ-type"/>
    <property type="match status" value="1"/>
</dbReference>
<feature type="region of interest" description="Disordered" evidence="8">
    <location>
        <begin position="1"/>
        <end position="135"/>
    </location>
</feature>
<dbReference type="Pfam" id="PF13087">
    <property type="entry name" value="AAA_12"/>
    <property type="match status" value="1"/>
</dbReference>
<dbReference type="GO" id="GO:0005737">
    <property type="term" value="C:cytoplasm"/>
    <property type="evidence" value="ECO:0007669"/>
    <property type="project" value="UniProtKB-SubCell"/>
</dbReference>
<dbReference type="InterPro" id="IPR057373">
    <property type="entry name" value="ZNFX1"/>
</dbReference>
<evidence type="ECO:0000256" key="6">
    <source>
        <dbReference type="ARBA" id="ARBA00022833"/>
    </source>
</evidence>
<keyword evidence="4" id="KW-0677">Repeat</keyword>
<evidence type="ECO:0000256" key="1">
    <source>
        <dbReference type="ARBA" id="ARBA00004496"/>
    </source>
</evidence>
<organism evidence="10 11">
    <name type="scientific">Sinocyclocheilus anshuiensis</name>
    <dbReference type="NCBI Taxonomy" id="1608454"/>
    <lineage>
        <taxon>Eukaryota</taxon>
        <taxon>Metazoa</taxon>
        <taxon>Chordata</taxon>
        <taxon>Craniata</taxon>
        <taxon>Vertebrata</taxon>
        <taxon>Euteleostomi</taxon>
        <taxon>Actinopterygii</taxon>
        <taxon>Neopterygii</taxon>
        <taxon>Teleostei</taxon>
        <taxon>Ostariophysi</taxon>
        <taxon>Cypriniformes</taxon>
        <taxon>Cyprinidae</taxon>
        <taxon>Cyprininae</taxon>
        <taxon>Sinocyclocheilus</taxon>
    </lineage>
</organism>
<dbReference type="InterPro" id="IPR047187">
    <property type="entry name" value="SF1_C_Upf1"/>
</dbReference>
<reference evidence="10" key="2">
    <citation type="submission" date="2025-09" db="UniProtKB">
        <authorList>
            <consortium name="Ensembl"/>
        </authorList>
    </citation>
    <scope>IDENTIFICATION</scope>
</reference>
<dbReference type="CDD" id="cd06008">
    <property type="entry name" value="NF-X1-zinc-finger"/>
    <property type="match status" value="1"/>
</dbReference>
<feature type="domain" description="RZ-type" evidence="9">
    <location>
        <begin position="1910"/>
        <end position="1979"/>
    </location>
</feature>
<dbReference type="InterPro" id="IPR041677">
    <property type="entry name" value="DNA2/NAM7_AAA_11"/>
</dbReference>
<keyword evidence="5" id="KW-0863">Zinc-finger</keyword>
<keyword evidence="7" id="KW-0391">Immunity</keyword>
<dbReference type="KEGG" id="sanh:107681288"/>